<evidence type="ECO:0000313" key="3">
    <source>
        <dbReference type="Proteomes" id="UP000030598"/>
    </source>
</evidence>
<feature type="transmembrane region" description="Helical" evidence="1">
    <location>
        <begin position="6"/>
        <end position="23"/>
    </location>
</feature>
<dbReference type="eggNOG" id="ENOG5034BZS">
    <property type="taxonomic scope" value="Bacteria"/>
</dbReference>
<name>A0A0A1ZLG9_PROMR</name>
<evidence type="ECO:0000256" key="1">
    <source>
        <dbReference type="SAM" id="Phobius"/>
    </source>
</evidence>
<organism evidence="2 3">
    <name type="scientific">Prochlorococcus marinus str. GP2</name>
    <dbReference type="NCBI Taxonomy" id="59925"/>
    <lineage>
        <taxon>Bacteria</taxon>
        <taxon>Bacillati</taxon>
        <taxon>Cyanobacteriota</taxon>
        <taxon>Cyanophyceae</taxon>
        <taxon>Synechococcales</taxon>
        <taxon>Prochlorococcaceae</taxon>
        <taxon>Prochlorococcus</taxon>
    </lineage>
</organism>
<gene>
    <name evidence="2" type="ORF">EU91_0168</name>
</gene>
<dbReference type="AlphaFoldDB" id="A0A0A1ZLG9"/>
<proteinExistence type="predicted"/>
<dbReference type="EMBL" id="JNAH01000002">
    <property type="protein sequence ID" value="KGF89054.1"/>
    <property type="molecule type" value="Genomic_DNA"/>
</dbReference>
<keyword evidence="1" id="KW-0812">Transmembrane</keyword>
<reference evidence="3" key="1">
    <citation type="journal article" date="2014" name="Sci. Data">
        <title>Genomes of diverse isolates of the marine cyanobacterium Prochlorococcus.</title>
        <authorList>
            <person name="Biller S."/>
            <person name="Berube P."/>
            <person name="Thompson J."/>
            <person name="Kelly L."/>
            <person name="Roggensack S."/>
            <person name="Awad L."/>
            <person name="Roache-Johnson K."/>
            <person name="Ding H."/>
            <person name="Giovannoni S.J."/>
            <person name="Moore L.R."/>
            <person name="Chisholm S.W."/>
        </authorList>
    </citation>
    <scope>NUCLEOTIDE SEQUENCE [LARGE SCALE GENOMIC DNA]</scope>
    <source>
        <strain evidence="3">GP2</strain>
    </source>
</reference>
<dbReference type="Proteomes" id="UP000030598">
    <property type="component" value="Unassembled WGS sequence"/>
</dbReference>
<protein>
    <submittedName>
        <fullName evidence="2">Uncharacterized protein</fullName>
    </submittedName>
</protein>
<comment type="caution">
    <text evidence="2">The sequence shown here is derived from an EMBL/GenBank/DDBJ whole genome shotgun (WGS) entry which is preliminary data.</text>
</comment>
<evidence type="ECO:0000313" key="2">
    <source>
        <dbReference type="EMBL" id="KGF89054.1"/>
    </source>
</evidence>
<keyword evidence="1" id="KW-1133">Transmembrane helix</keyword>
<dbReference type="STRING" id="59925.EU91_0168"/>
<keyword evidence="1" id="KW-0472">Membrane</keyword>
<sequence length="173" mass="19451">MTIPELVMATLMLTAFMGVFVVVSKFTANFMRPINLDGNLDFELAQEIDASTNPMPDILNHHYKINLTIDSIISTLSQPGLSSTFIRNLECTSSPGRDWGIDSISKNAIPDNYSICITHETQLFEDSYENLLNRKNPKDAKPGIYIIYAKPNNGISYNSAPLRRIFCRPKPFC</sequence>
<accession>A0A0A1ZLG9</accession>